<accession>A0A1I7CTU5</accession>
<proteinExistence type="predicted"/>
<reference evidence="3" key="1">
    <citation type="submission" date="2016-10" db="EMBL/GenBank/DDBJ databases">
        <authorList>
            <person name="Varghese N."/>
            <person name="Submissions S."/>
        </authorList>
    </citation>
    <scope>NUCLEOTIDE SEQUENCE [LARGE SCALE GENOMIC DNA]</scope>
    <source>
        <strain evidence="3">DSM 46136</strain>
    </source>
</reference>
<evidence type="ECO:0000256" key="1">
    <source>
        <dbReference type="SAM" id="Phobius"/>
    </source>
</evidence>
<feature type="transmembrane region" description="Helical" evidence="1">
    <location>
        <begin position="40"/>
        <end position="62"/>
    </location>
</feature>
<dbReference type="PROSITE" id="PS51257">
    <property type="entry name" value="PROKAR_LIPOPROTEIN"/>
    <property type="match status" value="1"/>
</dbReference>
<dbReference type="RefSeq" id="WP_139246015.1">
    <property type="nucleotide sequence ID" value="NZ_FPBA01000026.1"/>
</dbReference>
<evidence type="ECO:0000313" key="2">
    <source>
        <dbReference type="EMBL" id="SFU02842.1"/>
    </source>
</evidence>
<feature type="transmembrane region" description="Helical" evidence="1">
    <location>
        <begin position="12"/>
        <end position="31"/>
    </location>
</feature>
<feature type="transmembrane region" description="Helical" evidence="1">
    <location>
        <begin position="82"/>
        <end position="107"/>
    </location>
</feature>
<dbReference type="Proteomes" id="UP000199546">
    <property type="component" value="Unassembled WGS sequence"/>
</dbReference>
<dbReference type="EMBL" id="FPBA01000026">
    <property type="protein sequence ID" value="SFU02842.1"/>
    <property type="molecule type" value="Genomic_DNA"/>
</dbReference>
<keyword evidence="1" id="KW-0472">Membrane</keyword>
<dbReference type="AlphaFoldDB" id="A0A1I7CTU5"/>
<evidence type="ECO:0000313" key="3">
    <source>
        <dbReference type="Proteomes" id="UP000199546"/>
    </source>
</evidence>
<dbReference type="STRING" id="1296565.SAMN05660657_04874"/>
<organism evidence="2 3">
    <name type="scientific">Geodermatophilus amargosae</name>
    <dbReference type="NCBI Taxonomy" id="1296565"/>
    <lineage>
        <taxon>Bacteria</taxon>
        <taxon>Bacillati</taxon>
        <taxon>Actinomycetota</taxon>
        <taxon>Actinomycetes</taxon>
        <taxon>Geodermatophilales</taxon>
        <taxon>Geodermatophilaceae</taxon>
        <taxon>Geodermatophilus</taxon>
    </lineage>
</organism>
<protein>
    <submittedName>
        <fullName evidence="2">Uncharacterized protein</fullName>
    </submittedName>
</protein>
<gene>
    <name evidence="2" type="ORF">SAMN05660657_04874</name>
</gene>
<sequence>MHVVRALRQAAVMLSVGAALACAAAGVWVAVADGGSRSRLGISMIVVGGLIGLLSGTLAARAETSDARAFLGTGPEREQPELSGALGPVGVFLFVAVPLAGVGLVLAG</sequence>
<keyword evidence="3" id="KW-1185">Reference proteome</keyword>
<keyword evidence="1" id="KW-1133">Transmembrane helix</keyword>
<keyword evidence="1" id="KW-0812">Transmembrane</keyword>
<name>A0A1I7CTU5_9ACTN</name>